<dbReference type="InterPro" id="IPR002539">
    <property type="entry name" value="MaoC-like_dom"/>
</dbReference>
<accession>A0A7W4ICT5</accession>
<evidence type="ECO:0000313" key="5">
    <source>
        <dbReference type="EMBL" id="MBB2160494.1"/>
    </source>
</evidence>
<dbReference type="CDD" id="cd07128">
    <property type="entry name" value="ALDH_MaoC-N"/>
    <property type="match status" value="1"/>
</dbReference>
<dbReference type="AlphaFoldDB" id="A0A7W4ICT5"/>
<proteinExistence type="predicted"/>
<reference evidence="5 6" key="1">
    <citation type="submission" date="2020-04" db="EMBL/GenBank/DDBJ databases">
        <title>Description of novel Gluconacetobacter.</title>
        <authorList>
            <person name="Sombolestani A."/>
        </authorList>
    </citation>
    <scope>NUCLEOTIDE SEQUENCE [LARGE SCALE GENOMIC DNA]</scope>
    <source>
        <strain evidence="5 6">LMG 19747</strain>
    </source>
</reference>
<dbReference type="Gene3D" id="3.40.309.10">
    <property type="entry name" value="Aldehyde Dehydrogenase, Chain A, domain 2"/>
    <property type="match status" value="1"/>
</dbReference>
<dbReference type="Pfam" id="PF00171">
    <property type="entry name" value="Aldedh"/>
    <property type="match status" value="1"/>
</dbReference>
<dbReference type="Gene3D" id="3.10.129.10">
    <property type="entry name" value="Hotdog Thioesterase"/>
    <property type="match status" value="1"/>
</dbReference>
<dbReference type="RefSeq" id="WP_182997360.1">
    <property type="nucleotide sequence ID" value="NZ_JABEQJ010000011.1"/>
</dbReference>
<feature type="domain" description="MaoC-like" evidence="4">
    <location>
        <begin position="542"/>
        <end position="652"/>
    </location>
</feature>
<name>A0A7W4ICT5_9PROT</name>
<protein>
    <submittedName>
        <fullName evidence="5">Phenylacetic acid degradation bifunctional protein PaaZ</fullName>
    </submittedName>
</protein>
<feature type="domain" description="Aldehyde dehydrogenase" evidence="3">
    <location>
        <begin position="13"/>
        <end position="460"/>
    </location>
</feature>
<evidence type="ECO:0000259" key="3">
    <source>
        <dbReference type="Pfam" id="PF00171"/>
    </source>
</evidence>
<comment type="caution">
    <text evidence="5">The sequence shown here is derived from an EMBL/GenBank/DDBJ whole genome shotgun (WGS) entry which is preliminary data.</text>
</comment>
<gene>
    <name evidence="5" type="primary">paaZ</name>
    <name evidence="5" type="ORF">HLH48_09960</name>
</gene>
<dbReference type="InterPro" id="IPR011966">
    <property type="entry name" value="PaaN-DH"/>
</dbReference>
<dbReference type="InterPro" id="IPR016161">
    <property type="entry name" value="Ald_DH/histidinol_DH"/>
</dbReference>
<dbReference type="InterPro" id="IPR015590">
    <property type="entry name" value="Aldehyde_DH_dom"/>
</dbReference>
<dbReference type="NCBIfam" id="TIGR02278">
    <property type="entry name" value="PaaN-DH"/>
    <property type="match status" value="1"/>
</dbReference>
<evidence type="ECO:0000256" key="2">
    <source>
        <dbReference type="SAM" id="MobiDB-lite"/>
    </source>
</evidence>
<feature type="region of interest" description="Disordered" evidence="2">
    <location>
        <begin position="468"/>
        <end position="492"/>
    </location>
</feature>
<dbReference type="GO" id="GO:0016620">
    <property type="term" value="F:oxidoreductase activity, acting on the aldehyde or oxo group of donors, NAD or NADP as acceptor"/>
    <property type="evidence" value="ECO:0007669"/>
    <property type="project" value="InterPro"/>
</dbReference>
<sequence length="680" mass="72699">MNKKLGNYAQDRWVEAEAGLVDIPSAIDGRVVARASSSGLDFGAMARHARMVGGPALRAMTFHDRAAMLKVLAVHLTAHKEELYALSADSGATKRDNFFDIDGGIGTLFAYASRGRRDFPAERFVVDGAVEPLSKEGSFIGLHVLTPLQGVAVHINAFNFPCWGMLEKLAPTILAGVPVITKPATATAYVAEAVARLIVSSGILPDGAFQFIAGSTGDLLDHLDGQDVLSFTGSAATSRRLRDHDAVSRKAVRFVAERDSLNAAILGPDALEGTPEFDLFVREIVRELTVKAGQKCTAIRRIIVPRAQEGAVIAALGRQLDRITVGDPRRDDVKMGPLASLGQRAAVREAVADIAREAEIVYGDPGRVSPLGGDAETGAFQAPVLLRCASPLTATAPHEVEAFGPVATVMPYDTLEDALAIVARGEGSLVASVYTHDDAVAERLVLGIASYHGRILVLDRDCAKESTGHGSPLPGLIHGGPGRAGGGEEMGGARGVHHYLQRTALQGSPGRLSALVRTWLPGAPAPVTAEHPFRRDYDHLRIGESVQTPPRVITLEDIEHFAHFTGDEFYAHMDEAAARANPFFPGRVAHGYLLLSFAAGLFVDPAPGPLLANYGLEGLRFLKPVSPGDSIRVRLTVKRKNPGREPGYGEVRWDAELFNQNDETVARYELLTMSARSTGD</sequence>
<dbReference type="Gene3D" id="3.40.605.10">
    <property type="entry name" value="Aldehyde Dehydrogenase, Chain A, domain 1"/>
    <property type="match status" value="1"/>
</dbReference>
<dbReference type="SUPFAM" id="SSF54637">
    <property type="entry name" value="Thioesterase/thiol ester dehydrase-isomerase"/>
    <property type="match status" value="1"/>
</dbReference>
<dbReference type="Pfam" id="PF01575">
    <property type="entry name" value="MaoC_dehydratas"/>
    <property type="match status" value="1"/>
</dbReference>
<feature type="compositionally biased region" description="Gly residues" evidence="2">
    <location>
        <begin position="477"/>
        <end position="492"/>
    </location>
</feature>
<dbReference type="InterPro" id="IPR029069">
    <property type="entry name" value="HotDog_dom_sf"/>
</dbReference>
<keyword evidence="1" id="KW-0560">Oxidoreductase</keyword>
<organism evidence="5 6">
    <name type="scientific">Gluconacetobacter sacchari</name>
    <dbReference type="NCBI Taxonomy" id="92759"/>
    <lineage>
        <taxon>Bacteria</taxon>
        <taxon>Pseudomonadati</taxon>
        <taxon>Pseudomonadota</taxon>
        <taxon>Alphaproteobacteria</taxon>
        <taxon>Acetobacterales</taxon>
        <taxon>Acetobacteraceae</taxon>
        <taxon>Gluconacetobacter</taxon>
    </lineage>
</organism>
<dbReference type="EMBL" id="JABEQJ010000011">
    <property type="protein sequence ID" value="MBB2160494.1"/>
    <property type="molecule type" value="Genomic_DNA"/>
</dbReference>
<dbReference type="SUPFAM" id="SSF53720">
    <property type="entry name" value="ALDH-like"/>
    <property type="match status" value="1"/>
</dbReference>
<evidence type="ECO:0000259" key="4">
    <source>
        <dbReference type="Pfam" id="PF01575"/>
    </source>
</evidence>
<dbReference type="NCBIfam" id="NF008868">
    <property type="entry name" value="PRK11903.1"/>
    <property type="match status" value="1"/>
</dbReference>
<dbReference type="InterPro" id="IPR016163">
    <property type="entry name" value="Ald_DH_C"/>
</dbReference>
<dbReference type="InterPro" id="IPR016162">
    <property type="entry name" value="Ald_DH_N"/>
</dbReference>
<evidence type="ECO:0000256" key="1">
    <source>
        <dbReference type="ARBA" id="ARBA00023002"/>
    </source>
</evidence>
<evidence type="ECO:0000313" key="6">
    <source>
        <dbReference type="Proteomes" id="UP000589085"/>
    </source>
</evidence>
<dbReference type="PANTHER" id="PTHR43111:SF1">
    <property type="entry name" value="ALDEHYDE DEHYDROGENASE B-RELATED"/>
    <property type="match status" value="1"/>
</dbReference>
<dbReference type="PANTHER" id="PTHR43111">
    <property type="entry name" value="ALDEHYDE DEHYDROGENASE B-RELATED"/>
    <property type="match status" value="1"/>
</dbReference>
<dbReference type="Proteomes" id="UP000589085">
    <property type="component" value="Unassembled WGS sequence"/>
</dbReference>